<comment type="caution">
    <text evidence="4">The sequence shown here is derived from an EMBL/GenBank/DDBJ whole genome shotgun (WGS) entry which is preliminary data.</text>
</comment>
<sequence length="92" mass="10166">TANESDPNEISFNQGETFDVIDAAGEWWQVQKKDGAIGSAPSQYLQVLPEPSAMAGLSTKHTVVALSRCTHLIPFNADRHRLTCLFRHCSPR</sequence>
<keyword evidence="1 2" id="KW-0728">SH3 domain</keyword>
<dbReference type="PROSITE" id="PS50002">
    <property type="entry name" value="SH3"/>
    <property type="match status" value="1"/>
</dbReference>
<dbReference type="SUPFAM" id="SSF50044">
    <property type="entry name" value="SH3-domain"/>
    <property type="match status" value="1"/>
</dbReference>
<feature type="domain" description="SH3" evidence="3">
    <location>
        <begin position="1"/>
        <end position="50"/>
    </location>
</feature>
<accession>A0AAD6WTN4</accession>
<feature type="non-terminal residue" evidence="4">
    <location>
        <position position="1"/>
    </location>
</feature>
<reference evidence="4" key="1">
    <citation type="submission" date="2023-03" db="EMBL/GenBank/DDBJ databases">
        <title>Massive genome expansion in bonnet fungi (Mycena s.s.) driven by repeated elements and novel gene families across ecological guilds.</title>
        <authorList>
            <consortium name="Lawrence Berkeley National Laboratory"/>
            <person name="Harder C.B."/>
            <person name="Miyauchi S."/>
            <person name="Viragh M."/>
            <person name="Kuo A."/>
            <person name="Thoen E."/>
            <person name="Andreopoulos B."/>
            <person name="Lu D."/>
            <person name="Skrede I."/>
            <person name="Drula E."/>
            <person name="Henrissat B."/>
            <person name="Morin E."/>
            <person name="Kohler A."/>
            <person name="Barry K."/>
            <person name="LaButti K."/>
            <person name="Morin E."/>
            <person name="Salamov A."/>
            <person name="Lipzen A."/>
            <person name="Mereny Z."/>
            <person name="Hegedus B."/>
            <person name="Baldrian P."/>
            <person name="Stursova M."/>
            <person name="Weitz H."/>
            <person name="Taylor A."/>
            <person name="Grigoriev I.V."/>
            <person name="Nagy L.G."/>
            <person name="Martin F."/>
            <person name="Kauserud H."/>
        </authorList>
    </citation>
    <scope>NUCLEOTIDE SEQUENCE</scope>
    <source>
        <strain evidence="4">CBHHK200</strain>
    </source>
</reference>
<dbReference type="InterPro" id="IPR001452">
    <property type="entry name" value="SH3_domain"/>
</dbReference>
<evidence type="ECO:0000259" key="3">
    <source>
        <dbReference type="PROSITE" id="PS50002"/>
    </source>
</evidence>
<evidence type="ECO:0000313" key="4">
    <source>
        <dbReference type="EMBL" id="KAJ7026723.1"/>
    </source>
</evidence>
<dbReference type="Gene3D" id="2.30.30.40">
    <property type="entry name" value="SH3 Domains"/>
    <property type="match status" value="1"/>
</dbReference>
<dbReference type="Proteomes" id="UP001218188">
    <property type="component" value="Unassembled WGS sequence"/>
</dbReference>
<evidence type="ECO:0000256" key="1">
    <source>
        <dbReference type="ARBA" id="ARBA00022443"/>
    </source>
</evidence>
<dbReference type="AlphaFoldDB" id="A0AAD6WTN4"/>
<name>A0AAD6WTN4_9AGAR</name>
<dbReference type="Pfam" id="PF07653">
    <property type="entry name" value="SH3_2"/>
    <property type="match status" value="1"/>
</dbReference>
<dbReference type="EMBL" id="JARJCM010000134">
    <property type="protein sequence ID" value="KAJ7026723.1"/>
    <property type="molecule type" value="Genomic_DNA"/>
</dbReference>
<gene>
    <name evidence="4" type="ORF">C8F04DRAFT_966049</name>
</gene>
<protein>
    <recommendedName>
        <fullName evidence="3">SH3 domain-containing protein</fullName>
    </recommendedName>
</protein>
<evidence type="ECO:0000313" key="5">
    <source>
        <dbReference type="Proteomes" id="UP001218188"/>
    </source>
</evidence>
<proteinExistence type="predicted"/>
<evidence type="ECO:0000256" key="2">
    <source>
        <dbReference type="PROSITE-ProRule" id="PRU00192"/>
    </source>
</evidence>
<dbReference type="InterPro" id="IPR036028">
    <property type="entry name" value="SH3-like_dom_sf"/>
</dbReference>
<organism evidence="4 5">
    <name type="scientific">Mycena alexandri</name>
    <dbReference type="NCBI Taxonomy" id="1745969"/>
    <lineage>
        <taxon>Eukaryota</taxon>
        <taxon>Fungi</taxon>
        <taxon>Dikarya</taxon>
        <taxon>Basidiomycota</taxon>
        <taxon>Agaricomycotina</taxon>
        <taxon>Agaricomycetes</taxon>
        <taxon>Agaricomycetidae</taxon>
        <taxon>Agaricales</taxon>
        <taxon>Marasmiineae</taxon>
        <taxon>Mycenaceae</taxon>
        <taxon>Mycena</taxon>
    </lineage>
</organism>
<keyword evidence="5" id="KW-1185">Reference proteome</keyword>